<evidence type="ECO:0000256" key="4">
    <source>
        <dbReference type="ARBA" id="ARBA00021495"/>
    </source>
</evidence>
<feature type="compositionally biased region" description="Polar residues" evidence="14">
    <location>
        <begin position="731"/>
        <end position="747"/>
    </location>
</feature>
<dbReference type="OrthoDB" id="293137at2157"/>
<evidence type="ECO:0000256" key="3">
    <source>
        <dbReference type="ARBA" id="ARBA00012438"/>
    </source>
</evidence>
<feature type="compositionally biased region" description="Acidic residues" evidence="14">
    <location>
        <begin position="652"/>
        <end position="677"/>
    </location>
</feature>
<dbReference type="InterPro" id="IPR004105">
    <property type="entry name" value="CheA-like_dim"/>
</dbReference>
<dbReference type="InterPro" id="IPR036097">
    <property type="entry name" value="HisK_dim/P_sf"/>
</dbReference>
<sequence length="1208" mass="131811">MTDHWADFVRESEDRITELNNALLTLERHPDDEEAITDVFRIAHTLKGNCSAAGLEPASELAHAIEDVLDAVRGGDVDVSLALMDDVFEAVDDLERMIDDLDRYGEIETNSTETIATLRDHLEGPVAIERPSDAEIDAVLAGVEAPTDDDHEIYFVRISTTEIEEHVDDGRLVVEALIDAFELLGTAPSRQAIENGDYDGRFDAVFASPVGQSAIVSGLEPVDEVHDFELVAVTDRFEAIASSSEAAAGDEEITDLEPGTAPGDGIDTDQARELEVDDLLDEFDEFDDLDEMAEDVEGDDDLEAFEEMGDAGSFDDLLADVDDESETESEEPVDGSSDRDSSTAVDADAHPADEDGNVDDASEVFAELQEEVEMVGFDELQDELEELEFDEFDDEDEVGMDELLGEDAADDSFLEAEEPEREDDAEAVDEAVDADADREQDPDEDALESEISDEEQETEVDDEEQETEVDEEWLDLLPEAEVDDEAVSPEHEDGASEEAVEPESEPTPVESEANAETDPLEPESEPETTAESSDADVPGLEADDAADADTATNETVDSGDGDATTDTPAPATADRKADFRDEFDPEADDLTPEELVADLEQDPTSEDFGDERPEATFESDLETDVGFDDDRAAFDDEFDDVSLEDRQFGDVSLEEDGFDGSPTDSDEFGSFDTDLDQEVAAAFDGESELDTDDGFDDEPEIAEGNEPSTTAEGAEPGTDDDGETGGFHFESNLQEVPSDSSTANTGDVDTVDEPDRIDETEVIDEIDLEFESDDPFDSSPLADDPASETVDAGEKSAAIEPERVVDEPTLEIPDLTLPESTDRSRDDDQTEEIQSVRVDVDRIDELRTLVEGLVTTRVRLRNAAETGEDLSELDPELDDLSELTTALQETVMDVRLVPLETVVDRLPRVVRDVARDQEKDVSLEISGEDVELDRSILERIRDPLVHLVRNAVDHGIEPPEKREDAGKPREGTVEVTATRSRDRVTITVSDDGAGIDPETLRAEAVEDGILEESEAAEMDAETVYELAFHPGFSTAREVTDVSGRGVGMDVVKRTVENLDGSIRVDSDPGDGTTVTMTLPVSIAIEDVLFVECGDREFGLPTKVVQDIESPHAIETVDDRPVVVAGDDEYPVRWLDEEFDAVESTESERMLVRIRDDVRQVALGCDRVRGQQEVVVKPYEGFMGGVPGLSGATVRGRGTVVNILDVTTL</sequence>
<dbReference type="GO" id="GO:0005524">
    <property type="term" value="F:ATP binding"/>
    <property type="evidence" value="ECO:0007669"/>
    <property type="project" value="UniProtKB-KW"/>
</dbReference>
<dbReference type="Pfam" id="PF07194">
    <property type="entry name" value="P2"/>
    <property type="match status" value="1"/>
</dbReference>
<dbReference type="SMART" id="SM00260">
    <property type="entry name" value="CheW"/>
    <property type="match status" value="1"/>
</dbReference>
<feature type="domain" description="HPt" evidence="16">
    <location>
        <begin position="1"/>
        <end position="101"/>
    </location>
</feature>
<feature type="domain" description="Histidine kinase" evidence="15">
    <location>
        <begin position="841"/>
        <end position="1082"/>
    </location>
</feature>
<dbReference type="Gene3D" id="1.10.287.560">
    <property type="entry name" value="Histidine kinase CheA-like, homodimeric domain"/>
    <property type="match status" value="1"/>
</dbReference>
<dbReference type="InterPro" id="IPR051315">
    <property type="entry name" value="Bact_Chemotaxis_CheA"/>
</dbReference>
<dbReference type="FunFam" id="3.30.565.10:FF:000016">
    <property type="entry name" value="Chemotaxis protein CheA, putative"/>
    <property type="match status" value="1"/>
</dbReference>
<name>A0A1H1B586_NATTX</name>
<keyword evidence="10 17" id="KW-0418">Kinase</keyword>
<dbReference type="Pfam" id="PF02895">
    <property type="entry name" value="H-kinase_dim"/>
    <property type="match status" value="1"/>
</dbReference>
<dbReference type="SMART" id="SM01231">
    <property type="entry name" value="H-kinase_dim"/>
    <property type="match status" value="1"/>
</dbReference>
<keyword evidence="18" id="KW-1185">Reference proteome</keyword>
<dbReference type="InterPro" id="IPR004358">
    <property type="entry name" value="Sig_transdc_His_kin-like_C"/>
</dbReference>
<dbReference type="InterPro" id="IPR008207">
    <property type="entry name" value="Sig_transdc_His_kin_Hpt_dom"/>
</dbReference>
<dbReference type="RefSeq" id="WP_090377997.1">
    <property type="nucleotide sequence ID" value="NZ_FNLC01000001.1"/>
</dbReference>
<evidence type="ECO:0000256" key="11">
    <source>
        <dbReference type="ARBA" id="ARBA00022840"/>
    </source>
</evidence>
<dbReference type="EC" id="2.7.13.3" evidence="3"/>
<dbReference type="GO" id="GO:0005737">
    <property type="term" value="C:cytoplasm"/>
    <property type="evidence" value="ECO:0007669"/>
    <property type="project" value="UniProtKB-SubCell"/>
</dbReference>
<keyword evidence="12" id="KW-0902">Two-component regulatory system</keyword>
<dbReference type="SUPFAM" id="SSF55052">
    <property type="entry name" value="CheY-binding domain of CheA"/>
    <property type="match status" value="1"/>
</dbReference>
<feature type="compositionally biased region" description="Low complexity" evidence="14">
    <location>
        <begin position="561"/>
        <end position="572"/>
    </location>
</feature>
<dbReference type="EMBL" id="FNLC01000001">
    <property type="protein sequence ID" value="SDQ47053.1"/>
    <property type="molecule type" value="Genomic_DNA"/>
</dbReference>
<dbReference type="Pfam" id="PF02518">
    <property type="entry name" value="HATPase_c"/>
    <property type="match status" value="1"/>
</dbReference>
<evidence type="ECO:0000256" key="14">
    <source>
        <dbReference type="SAM" id="MobiDB-lite"/>
    </source>
</evidence>
<feature type="compositionally biased region" description="Acidic residues" evidence="14">
    <location>
        <begin position="583"/>
        <end position="609"/>
    </location>
</feature>
<evidence type="ECO:0000256" key="10">
    <source>
        <dbReference type="ARBA" id="ARBA00022777"/>
    </source>
</evidence>
<evidence type="ECO:0000256" key="5">
    <source>
        <dbReference type="ARBA" id="ARBA00022490"/>
    </source>
</evidence>
<evidence type="ECO:0000256" key="13">
    <source>
        <dbReference type="PROSITE-ProRule" id="PRU00110"/>
    </source>
</evidence>
<dbReference type="InterPro" id="IPR005467">
    <property type="entry name" value="His_kinase_dom"/>
</dbReference>
<dbReference type="SUPFAM" id="SSF47226">
    <property type="entry name" value="Histidine-containing phosphotransfer domain, HPT domain"/>
    <property type="match status" value="1"/>
</dbReference>
<dbReference type="InterPro" id="IPR036641">
    <property type="entry name" value="HPT_dom_sf"/>
</dbReference>
<evidence type="ECO:0000256" key="8">
    <source>
        <dbReference type="ARBA" id="ARBA00022679"/>
    </source>
</evidence>
<keyword evidence="6" id="KW-0145">Chemotaxis</keyword>
<proteinExistence type="predicted"/>
<evidence type="ECO:0000256" key="9">
    <source>
        <dbReference type="ARBA" id="ARBA00022741"/>
    </source>
</evidence>
<feature type="compositionally biased region" description="Basic and acidic residues" evidence="14">
    <location>
        <begin position="336"/>
        <end position="353"/>
    </location>
</feature>
<evidence type="ECO:0000313" key="18">
    <source>
        <dbReference type="Proteomes" id="UP000198848"/>
    </source>
</evidence>
<dbReference type="PROSITE" id="PS50109">
    <property type="entry name" value="HIS_KIN"/>
    <property type="match status" value="1"/>
</dbReference>
<dbReference type="Proteomes" id="UP000198848">
    <property type="component" value="Unassembled WGS sequence"/>
</dbReference>
<dbReference type="Pfam" id="PF01584">
    <property type="entry name" value="CheW"/>
    <property type="match status" value="1"/>
</dbReference>
<comment type="catalytic activity">
    <reaction evidence="1">
        <text>ATP + protein L-histidine = ADP + protein N-phospho-L-histidine.</text>
        <dbReference type="EC" id="2.7.13.3"/>
    </reaction>
</comment>
<accession>A0A1H1B586</accession>
<reference evidence="18" key="1">
    <citation type="submission" date="2016-10" db="EMBL/GenBank/DDBJ databases">
        <authorList>
            <person name="Varghese N."/>
            <person name="Submissions S."/>
        </authorList>
    </citation>
    <scope>NUCLEOTIDE SEQUENCE [LARGE SCALE GENOMIC DNA]</scope>
    <source>
        <strain evidence="18">DSM 24767</strain>
    </source>
</reference>
<feature type="compositionally biased region" description="Acidic residues" evidence="14">
    <location>
        <begin position="617"/>
        <end position="627"/>
    </location>
</feature>
<keyword evidence="5" id="KW-0963">Cytoplasm</keyword>
<dbReference type="PROSITE" id="PS50894">
    <property type="entry name" value="HPT"/>
    <property type="match status" value="1"/>
</dbReference>
<feature type="compositionally biased region" description="Acidic residues" evidence="14">
    <location>
        <begin position="513"/>
        <end position="528"/>
    </location>
</feature>
<evidence type="ECO:0000256" key="12">
    <source>
        <dbReference type="ARBA" id="ARBA00023012"/>
    </source>
</evidence>
<comment type="subcellular location">
    <subcellularLocation>
        <location evidence="2">Cytoplasm</location>
    </subcellularLocation>
</comment>
<evidence type="ECO:0000259" key="15">
    <source>
        <dbReference type="PROSITE" id="PS50109"/>
    </source>
</evidence>
<evidence type="ECO:0000256" key="7">
    <source>
        <dbReference type="ARBA" id="ARBA00022553"/>
    </source>
</evidence>
<dbReference type="GO" id="GO:0006935">
    <property type="term" value="P:chemotaxis"/>
    <property type="evidence" value="ECO:0007669"/>
    <property type="project" value="UniProtKB-KW"/>
</dbReference>
<protein>
    <recommendedName>
        <fullName evidence="4">Chemotaxis protein CheA</fullName>
        <ecNumber evidence="3">2.7.13.3</ecNumber>
    </recommendedName>
</protein>
<keyword evidence="11" id="KW-0067">ATP-binding</keyword>
<feature type="region of interest" description="Disordered" evidence="14">
    <location>
        <begin position="649"/>
        <end position="833"/>
    </location>
</feature>
<dbReference type="InterPro" id="IPR037006">
    <property type="entry name" value="CheA-like_homodim_sf"/>
</dbReference>
<dbReference type="SUPFAM" id="SSF50341">
    <property type="entry name" value="CheW-like"/>
    <property type="match status" value="1"/>
</dbReference>
<dbReference type="InterPro" id="IPR036061">
    <property type="entry name" value="CheW-like_dom_sf"/>
</dbReference>
<dbReference type="SMART" id="SM00387">
    <property type="entry name" value="HATPase_c"/>
    <property type="match status" value="1"/>
</dbReference>
<evidence type="ECO:0000256" key="6">
    <source>
        <dbReference type="ARBA" id="ARBA00022500"/>
    </source>
</evidence>
<dbReference type="SUPFAM" id="SSF47384">
    <property type="entry name" value="Homodimeric domain of signal transducing histidine kinase"/>
    <property type="match status" value="1"/>
</dbReference>
<feature type="region of interest" description="Disordered" evidence="14">
    <location>
        <begin position="322"/>
        <end position="367"/>
    </location>
</feature>
<dbReference type="SMART" id="SM00073">
    <property type="entry name" value="HPT"/>
    <property type="match status" value="1"/>
</dbReference>
<dbReference type="Pfam" id="PF01627">
    <property type="entry name" value="Hpt"/>
    <property type="match status" value="1"/>
</dbReference>
<feature type="region of interest" description="Disordered" evidence="14">
    <location>
        <begin position="242"/>
        <end position="268"/>
    </location>
</feature>
<evidence type="ECO:0000259" key="16">
    <source>
        <dbReference type="PROSITE" id="PS50894"/>
    </source>
</evidence>
<dbReference type="InterPro" id="IPR002545">
    <property type="entry name" value="CheW-lke_dom"/>
</dbReference>
<dbReference type="Gene3D" id="1.20.120.160">
    <property type="entry name" value="HPT domain"/>
    <property type="match status" value="1"/>
</dbReference>
<dbReference type="PANTHER" id="PTHR43395:SF10">
    <property type="entry name" value="CHEMOTAXIS PROTEIN CHEA"/>
    <property type="match status" value="1"/>
</dbReference>
<feature type="compositionally biased region" description="Acidic residues" evidence="14">
    <location>
        <begin position="389"/>
        <end position="487"/>
    </location>
</feature>
<keyword evidence="9" id="KW-0547">Nucleotide-binding</keyword>
<evidence type="ECO:0000256" key="2">
    <source>
        <dbReference type="ARBA" id="ARBA00004496"/>
    </source>
</evidence>
<feature type="region of interest" description="Disordered" evidence="14">
    <location>
        <begin position="389"/>
        <end position="628"/>
    </location>
</feature>
<dbReference type="PRINTS" id="PR00344">
    <property type="entry name" value="BCTRLSENSOR"/>
</dbReference>
<dbReference type="AlphaFoldDB" id="A0A1H1B586"/>
<dbReference type="InterPro" id="IPR010808">
    <property type="entry name" value="CheA_P2-bd"/>
</dbReference>
<dbReference type="Gene3D" id="2.30.30.40">
    <property type="entry name" value="SH3 Domains"/>
    <property type="match status" value="1"/>
</dbReference>
<feature type="modified residue" description="Phosphohistidine" evidence="13">
    <location>
        <position position="44"/>
    </location>
</feature>
<dbReference type="CDD" id="cd00088">
    <property type="entry name" value="HPT"/>
    <property type="match status" value="1"/>
</dbReference>
<dbReference type="InterPro" id="IPR036890">
    <property type="entry name" value="HATPase_C_sf"/>
</dbReference>
<dbReference type="SUPFAM" id="SSF55874">
    <property type="entry name" value="ATPase domain of HSP90 chaperone/DNA topoisomerase II/histidine kinase"/>
    <property type="match status" value="1"/>
</dbReference>
<feature type="compositionally biased region" description="Acidic residues" evidence="14">
    <location>
        <begin position="760"/>
        <end position="776"/>
    </location>
</feature>
<feature type="compositionally biased region" description="Acidic residues" evidence="14">
    <location>
        <begin position="685"/>
        <end position="703"/>
    </location>
</feature>
<evidence type="ECO:0000256" key="1">
    <source>
        <dbReference type="ARBA" id="ARBA00000085"/>
    </source>
</evidence>
<dbReference type="Gene3D" id="3.30.565.10">
    <property type="entry name" value="Histidine kinase-like ATPase, C-terminal domain"/>
    <property type="match status" value="1"/>
</dbReference>
<feature type="compositionally biased region" description="Basic and acidic residues" evidence="14">
    <location>
        <begin position="573"/>
        <end position="582"/>
    </location>
</feature>
<feature type="compositionally biased region" description="Acidic residues" evidence="14">
    <location>
        <begin position="495"/>
        <end position="504"/>
    </location>
</feature>
<dbReference type="GO" id="GO:0000155">
    <property type="term" value="F:phosphorelay sensor kinase activity"/>
    <property type="evidence" value="ECO:0007669"/>
    <property type="project" value="InterPro"/>
</dbReference>
<keyword evidence="8" id="KW-0808">Transferase</keyword>
<dbReference type="InterPro" id="IPR035891">
    <property type="entry name" value="CheY-binding_CheA"/>
</dbReference>
<dbReference type="STRING" id="1095778.SAMN04489842_0927"/>
<keyword evidence="7 13" id="KW-0597">Phosphoprotein</keyword>
<feature type="compositionally biased region" description="Acidic residues" evidence="14">
    <location>
        <begin position="354"/>
        <end position="367"/>
    </location>
</feature>
<dbReference type="PANTHER" id="PTHR43395">
    <property type="entry name" value="SENSOR HISTIDINE KINASE CHEA"/>
    <property type="match status" value="1"/>
</dbReference>
<organism evidence="17 18">
    <name type="scientific">Natronobacterium texcoconense</name>
    <dbReference type="NCBI Taxonomy" id="1095778"/>
    <lineage>
        <taxon>Archaea</taxon>
        <taxon>Methanobacteriati</taxon>
        <taxon>Methanobacteriota</taxon>
        <taxon>Stenosarchaea group</taxon>
        <taxon>Halobacteria</taxon>
        <taxon>Halobacteriales</taxon>
        <taxon>Natrialbaceae</taxon>
        <taxon>Natronobacterium</taxon>
    </lineage>
</organism>
<dbReference type="CDD" id="cd16916">
    <property type="entry name" value="HATPase_CheA-like"/>
    <property type="match status" value="1"/>
</dbReference>
<gene>
    <name evidence="17" type="ORF">SAMN04489842_0927</name>
</gene>
<dbReference type="InterPro" id="IPR003594">
    <property type="entry name" value="HATPase_dom"/>
</dbReference>
<feature type="compositionally biased region" description="Acidic residues" evidence="14">
    <location>
        <begin position="322"/>
        <end position="333"/>
    </location>
</feature>
<evidence type="ECO:0000313" key="17">
    <source>
        <dbReference type="EMBL" id="SDQ47053.1"/>
    </source>
</evidence>